<feature type="chain" id="PRO_5004871950" evidence="2">
    <location>
        <begin position="27"/>
        <end position="535"/>
    </location>
</feature>
<geneLocation type="plasmid" evidence="3">
    <name>unnamed</name>
</geneLocation>
<dbReference type="RefSeq" id="WP_025408549.1">
    <property type="nucleotide sequence ID" value="NZ_CP005747.1"/>
</dbReference>
<dbReference type="NCBIfam" id="NF047534">
    <property type="entry name" value="lipo_BTA121_dup"/>
    <property type="match status" value="3"/>
</dbReference>
<name>W5T1Q9_9SPIR</name>
<gene>
    <name evidence="3" type="ORF">BCO_0005501</name>
</gene>
<feature type="compositionally biased region" description="Low complexity" evidence="1">
    <location>
        <begin position="499"/>
        <end position="516"/>
    </location>
</feature>
<organism evidence="3">
    <name type="scientific">Borrelia coriaceae ATCC 43381</name>
    <dbReference type="NCBI Taxonomy" id="1408429"/>
    <lineage>
        <taxon>Bacteria</taxon>
        <taxon>Pseudomonadati</taxon>
        <taxon>Spirochaetota</taxon>
        <taxon>Spirochaetia</taxon>
        <taxon>Spirochaetales</taxon>
        <taxon>Borreliaceae</taxon>
        <taxon>Borrelia</taxon>
    </lineage>
</organism>
<dbReference type="OrthoDB" id="351350at2"/>
<evidence type="ECO:0000313" key="3">
    <source>
        <dbReference type="EMBL" id="AHH11206.1"/>
    </source>
</evidence>
<proteinExistence type="predicted"/>
<keyword evidence="3" id="KW-0614">Plasmid</keyword>
<keyword evidence="2" id="KW-0732">Signal</keyword>
<accession>W5T1Q9</accession>
<dbReference type="AlphaFoldDB" id="W5T1Q9"/>
<dbReference type="HOGENOM" id="CLU_020855_2_0_12"/>
<feature type="region of interest" description="Disordered" evidence="1">
    <location>
        <begin position="484"/>
        <end position="535"/>
    </location>
</feature>
<evidence type="ECO:0000256" key="2">
    <source>
        <dbReference type="SAM" id="SignalP"/>
    </source>
</evidence>
<sequence length="535" mass="58908">MRRVKPRSLLIVLVSLLLLISCAPGASEEPVGNEGKELIGQLKLLADEQAVIDSIKKILTNPNIGKSEGYKTYSDSAFDNLLSTLGTLKVKEIIRNYLKVDKRQNEVTSAFNQAINNATEASLKERLQKKLDAYISSYALKLKKCFSHDNANVVYDAITSGKYVDKAVSEAEALLDELKATGVTATGSAIDATGDVRNVYLQLDDEGRKVIDEIKNIVTNSSIALGKGYKTYTVSQFNDLLGTLGIDKVKQMISGELKRRKLKDNDYARVEGLIDTKVATLSLKEELKKRLKSVLDFINEKLKGYFSASKFIDIPEPDSDAIYQQVANDVYEPVFGSVEKAVQDIINFERIEKDLSPAQREALLYMQVLYIQTHDKSSEFKFKLLLGGLKALEVGEIMDIHVRFMETKKFISDTLDNSLDDKAKERISRLFNNYVEGYDPKLKIFLAGDDSKEIYKKFKKDGESYLMQLNGLKRTALTILTPARKAGSTPSSTTSVDFPATPSAAPSGSTPSSSTPVDFPATPSAAPPGNGAGST</sequence>
<reference evidence="3" key="1">
    <citation type="submission" date="2013-04" db="EMBL/GenBank/DDBJ databases">
        <title>Comparative Genomics of Relapsing Fever Spirochetes.</title>
        <authorList>
            <person name="Schwan T.G."/>
            <person name="Raffel S.J."/>
            <person name="Porcella S.F."/>
            <person name="Martens C.A."/>
            <person name="Bruno D.P."/>
            <person name="Ricklefs S.M."/>
            <person name="Barbian K.B."/>
        </authorList>
    </citation>
    <scope>NUCLEOTIDE SEQUENCE</scope>
    <source>
        <strain evidence="3">Co53</strain>
        <plasmid evidence="3">unnamed</plasmid>
    </source>
</reference>
<protein>
    <submittedName>
        <fullName evidence="3">Uncharacterized protein</fullName>
    </submittedName>
</protein>
<evidence type="ECO:0000256" key="1">
    <source>
        <dbReference type="SAM" id="MobiDB-lite"/>
    </source>
</evidence>
<dbReference type="PROSITE" id="PS51257">
    <property type="entry name" value="PROKAR_LIPOPROTEIN"/>
    <property type="match status" value="1"/>
</dbReference>
<feature type="signal peptide" evidence="2">
    <location>
        <begin position="1"/>
        <end position="26"/>
    </location>
</feature>
<dbReference type="EMBL" id="CP005747">
    <property type="protein sequence ID" value="AHH11206.1"/>
    <property type="molecule type" value="Genomic_DNA"/>
</dbReference>